<sequence>MNSTYQKVDNRWNHTFIDIWDDEVMAIWVPIAVYWIQCTIYEVIMKLEIPFFEQYRIHSPEDQKRNKVSFGKVLVMVALQHVVQIILGIAILKGVDHAADQQRHQEAINRYSTLLLPLVTQFLGQSNENCLQLSNQIASFIQGYAVPSIQFFIAMFIVDTHQYVLHRMAHTVKFMYKYMHSHHHRLYVPYAFGALYNHPLEGFLLDTCGAALAFELTGMSPRLGMYFFTFSTLKTVNDHCGYYFPWDPLTAFFGNNVIYHDIHHQPHGIKTNFAQPFFTFWDKLLNTEYHQVMKAKAEAKAKLNKFAKFRQTTFDKYKDTDNADIIGPDGCQVFFSDIGVSLESIVPILLAWKMNCARMGYITIEEWSKFMKDSKQKQVEDDEDLFKKLYIYTFLYAKSQNQKSIDVEVAVALWQVILADKYPIIKSFMQFIEEKKPIKVINKDQWASMLDLCKTIPEDLSGYDSVSSWPVLFDHFAEWKKEGL</sequence>
<evidence type="ECO:0000259" key="6">
    <source>
        <dbReference type="PROSITE" id="PS51229"/>
    </source>
</evidence>
<dbReference type="Proteomes" id="UP000740926">
    <property type="component" value="Unassembled WGS sequence"/>
</dbReference>
<dbReference type="EMBL" id="JAANIU010001618">
    <property type="protein sequence ID" value="KAG1566800.1"/>
    <property type="molecule type" value="Genomic_DNA"/>
</dbReference>
<evidence type="ECO:0000313" key="7">
    <source>
        <dbReference type="EMBL" id="KAG1566800.1"/>
    </source>
</evidence>
<comment type="caution">
    <text evidence="7">The sequence shown here is derived from an EMBL/GenBank/DDBJ whole genome shotgun (WGS) entry which is preliminary data.</text>
</comment>
<dbReference type="PANTHER" id="PTHR11863">
    <property type="entry name" value="STEROL DESATURASE"/>
    <property type="match status" value="1"/>
</dbReference>
<evidence type="ECO:0000313" key="8">
    <source>
        <dbReference type="Proteomes" id="UP000740926"/>
    </source>
</evidence>
<dbReference type="PROSITE" id="PS51229">
    <property type="entry name" value="DCUN1"/>
    <property type="match status" value="1"/>
</dbReference>
<keyword evidence="8" id="KW-1185">Reference proteome</keyword>
<dbReference type="GO" id="GO:0008610">
    <property type="term" value="P:lipid biosynthetic process"/>
    <property type="evidence" value="ECO:0007669"/>
    <property type="project" value="InterPro"/>
</dbReference>
<evidence type="ECO:0000256" key="1">
    <source>
        <dbReference type="ARBA" id="ARBA00004370"/>
    </source>
</evidence>
<keyword evidence="4 5" id="KW-0472">Membrane</keyword>
<evidence type="ECO:0000256" key="5">
    <source>
        <dbReference type="SAM" id="Phobius"/>
    </source>
</evidence>
<reference evidence="7 8" key="1">
    <citation type="journal article" date="2020" name="Microb. Genom.">
        <title>Genetic diversity of clinical and environmental Mucorales isolates obtained from an investigation of mucormycosis cases among solid organ transplant recipients.</title>
        <authorList>
            <person name="Nguyen M.H."/>
            <person name="Kaul D."/>
            <person name="Muto C."/>
            <person name="Cheng S.J."/>
            <person name="Richter R.A."/>
            <person name="Bruno V.M."/>
            <person name="Liu G."/>
            <person name="Beyhan S."/>
            <person name="Sundermann A.J."/>
            <person name="Mounaud S."/>
            <person name="Pasculle A.W."/>
            <person name="Nierman W.C."/>
            <person name="Driscoll E."/>
            <person name="Cumbie R."/>
            <person name="Clancy C.J."/>
            <person name="Dupont C.L."/>
        </authorList>
    </citation>
    <scope>NUCLEOTIDE SEQUENCE [LARGE SCALE GENOMIC DNA]</scope>
    <source>
        <strain evidence="7 8">GL24</strain>
    </source>
</reference>
<evidence type="ECO:0000256" key="4">
    <source>
        <dbReference type="ARBA" id="ARBA00023136"/>
    </source>
</evidence>
<evidence type="ECO:0000256" key="3">
    <source>
        <dbReference type="ARBA" id="ARBA00022989"/>
    </source>
</evidence>
<feature type="transmembrane region" description="Helical" evidence="5">
    <location>
        <begin position="73"/>
        <end position="92"/>
    </location>
</feature>
<dbReference type="FunFam" id="1.10.238.200:FF:000003">
    <property type="entry name" value="DCN1-like protein 3"/>
    <property type="match status" value="1"/>
</dbReference>
<keyword evidence="2 5" id="KW-0812">Transmembrane</keyword>
<dbReference type="Pfam" id="PF03556">
    <property type="entry name" value="Cullin_binding"/>
    <property type="match status" value="1"/>
</dbReference>
<organism evidence="7 8">
    <name type="scientific">Rhizopus delemar</name>
    <dbReference type="NCBI Taxonomy" id="936053"/>
    <lineage>
        <taxon>Eukaryota</taxon>
        <taxon>Fungi</taxon>
        <taxon>Fungi incertae sedis</taxon>
        <taxon>Mucoromycota</taxon>
        <taxon>Mucoromycotina</taxon>
        <taxon>Mucoromycetes</taxon>
        <taxon>Mucorales</taxon>
        <taxon>Mucorineae</taxon>
        <taxon>Rhizopodaceae</taxon>
        <taxon>Rhizopus</taxon>
    </lineage>
</organism>
<dbReference type="InterPro" id="IPR006694">
    <property type="entry name" value="Fatty_acid_hydroxylase"/>
</dbReference>
<dbReference type="Pfam" id="PF04116">
    <property type="entry name" value="FA_hydroxylase"/>
    <property type="match status" value="1"/>
</dbReference>
<keyword evidence="3 5" id="KW-1133">Transmembrane helix</keyword>
<gene>
    <name evidence="7" type="ORF">G6F50_008809</name>
</gene>
<dbReference type="Gene3D" id="1.10.238.200">
    <property type="entry name" value="Cullin, PONY binding domain"/>
    <property type="match status" value="1"/>
</dbReference>
<dbReference type="InterPro" id="IPR050307">
    <property type="entry name" value="Sterol_Desaturase_Related"/>
</dbReference>
<proteinExistence type="predicted"/>
<dbReference type="GO" id="GO:0016491">
    <property type="term" value="F:oxidoreductase activity"/>
    <property type="evidence" value="ECO:0007669"/>
    <property type="project" value="InterPro"/>
</dbReference>
<evidence type="ECO:0000256" key="2">
    <source>
        <dbReference type="ARBA" id="ARBA00022692"/>
    </source>
</evidence>
<protein>
    <recommendedName>
        <fullName evidence="6">DCUN1 domain-containing protein</fullName>
    </recommendedName>
</protein>
<dbReference type="InterPro" id="IPR005176">
    <property type="entry name" value="PONY_dom"/>
</dbReference>
<feature type="domain" description="DCUN1" evidence="6">
    <location>
        <begin position="305"/>
        <end position="481"/>
    </location>
</feature>
<dbReference type="GO" id="GO:0005506">
    <property type="term" value="F:iron ion binding"/>
    <property type="evidence" value="ECO:0007669"/>
    <property type="project" value="InterPro"/>
</dbReference>
<accession>A0A9P6YYS1</accession>
<dbReference type="AlphaFoldDB" id="A0A9P6YYS1"/>
<comment type="subcellular location">
    <subcellularLocation>
        <location evidence="1">Membrane</location>
    </subcellularLocation>
</comment>
<dbReference type="Gene3D" id="1.10.238.10">
    <property type="entry name" value="EF-hand"/>
    <property type="match status" value="1"/>
</dbReference>
<name>A0A9P6YYS1_9FUNG</name>
<dbReference type="GO" id="GO:0005886">
    <property type="term" value="C:plasma membrane"/>
    <property type="evidence" value="ECO:0007669"/>
    <property type="project" value="UniProtKB-ARBA"/>
</dbReference>
<dbReference type="InterPro" id="IPR042460">
    <property type="entry name" value="DCN1-like_PONY"/>
</dbReference>